<dbReference type="PIRSF" id="PIRSF037511">
    <property type="entry name" value="Transl_init_SUI1_pro"/>
    <property type="match status" value="1"/>
</dbReference>
<dbReference type="RefSeq" id="WP_233089617.1">
    <property type="nucleotide sequence ID" value="NZ_BAABWN010000021.1"/>
</dbReference>
<keyword evidence="2" id="KW-0648">Protein biosynthesis</keyword>
<protein>
    <submittedName>
        <fullName evidence="4">Stress response translation initiation inhibitor YciH</fullName>
    </submittedName>
</protein>
<evidence type="ECO:0000259" key="3">
    <source>
        <dbReference type="PROSITE" id="PS50296"/>
    </source>
</evidence>
<reference evidence="4 5" key="1">
    <citation type="submission" date="2024-04" db="EMBL/GenBank/DDBJ databases">
        <title>Draft genome sequence of Sessilibacter corallicola NBRC 116591.</title>
        <authorList>
            <person name="Miyakawa T."/>
            <person name="Kusuya Y."/>
            <person name="Miura T."/>
        </authorList>
    </citation>
    <scope>NUCLEOTIDE SEQUENCE [LARGE SCALE GENOMIC DNA]</scope>
    <source>
        <strain evidence="4 5">KU-00831-HH</strain>
    </source>
</reference>
<accession>A0ABQ0AF02</accession>
<dbReference type="CDD" id="cd11567">
    <property type="entry name" value="YciH_like"/>
    <property type="match status" value="1"/>
</dbReference>
<evidence type="ECO:0000256" key="2">
    <source>
        <dbReference type="ARBA" id="ARBA00022917"/>
    </source>
</evidence>
<evidence type="ECO:0000313" key="4">
    <source>
        <dbReference type="EMBL" id="GAA6170225.1"/>
    </source>
</evidence>
<dbReference type="SUPFAM" id="SSF55159">
    <property type="entry name" value="eIF1-like"/>
    <property type="match status" value="1"/>
</dbReference>
<name>A0ABQ0AF02_9GAMM</name>
<keyword evidence="5" id="KW-1185">Reference proteome</keyword>
<dbReference type="Pfam" id="PF01253">
    <property type="entry name" value="SUI1"/>
    <property type="match status" value="1"/>
</dbReference>
<dbReference type="Gene3D" id="3.30.780.10">
    <property type="entry name" value="SUI1-like domain"/>
    <property type="match status" value="1"/>
</dbReference>
<feature type="domain" description="SUI1" evidence="3">
    <location>
        <begin position="36"/>
        <end position="97"/>
    </location>
</feature>
<dbReference type="Proteomes" id="UP001465153">
    <property type="component" value="Unassembled WGS sequence"/>
</dbReference>
<dbReference type="PROSITE" id="PS50296">
    <property type="entry name" value="SUI1"/>
    <property type="match status" value="1"/>
</dbReference>
<keyword evidence="1" id="KW-0810">Translation regulation</keyword>
<sequence length="105" mass="11540">MKKNTKLVYSTEVGRVKEEASKQAPPPSDGIVRIHRETKGRKGKGVSLIKGLPDDNHKEIAKFLKQKLGVGGAVKDFVIEIQSEDREKIKSHLESKGYSVKLSGG</sequence>
<proteinExistence type="predicted"/>
<gene>
    <name evidence="4" type="primary">yciH</name>
    <name evidence="4" type="ORF">NBRC116591_40390</name>
</gene>
<dbReference type="InterPro" id="IPR001950">
    <property type="entry name" value="SUI1"/>
</dbReference>
<evidence type="ECO:0000256" key="1">
    <source>
        <dbReference type="ARBA" id="ARBA00022845"/>
    </source>
</evidence>
<dbReference type="EMBL" id="BAABWN010000021">
    <property type="protein sequence ID" value="GAA6170225.1"/>
    <property type="molecule type" value="Genomic_DNA"/>
</dbReference>
<organism evidence="4 5">
    <name type="scientific">Sessilibacter corallicola</name>
    <dbReference type="NCBI Taxonomy" id="2904075"/>
    <lineage>
        <taxon>Bacteria</taxon>
        <taxon>Pseudomonadati</taxon>
        <taxon>Pseudomonadota</taxon>
        <taxon>Gammaproteobacteria</taxon>
        <taxon>Cellvibrionales</taxon>
        <taxon>Cellvibrionaceae</taxon>
        <taxon>Sessilibacter</taxon>
    </lineage>
</organism>
<dbReference type="InterPro" id="IPR005872">
    <property type="entry name" value="SUI1_arc_bac"/>
</dbReference>
<comment type="caution">
    <text evidence="4">The sequence shown here is derived from an EMBL/GenBank/DDBJ whole genome shotgun (WGS) entry which is preliminary data.</text>
</comment>
<dbReference type="InterPro" id="IPR036877">
    <property type="entry name" value="SUI1_dom_sf"/>
</dbReference>
<evidence type="ECO:0000313" key="5">
    <source>
        <dbReference type="Proteomes" id="UP001465153"/>
    </source>
</evidence>